<evidence type="ECO:0000313" key="2">
    <source>
        <dbReference type="EMBL" id="REJ04041.1"/>
    </source>
</evidence>
<proteinExistence type="predicted"/>
<reference evidence="2 3" key="1">
    <citation type="submission" date="2018-08" db="EMBL/GenBank/DDBJ databases">
        <title>Isolation, diversity and antifungal activity of Actinobacteria from cow dung.</title>
        <authorList>
            <person name="Ling L."/>
        </authorList>
    </citation>
    <scope>NUCLEOTIDE SEQUENCE [LARGE SCALE GENOMIC DNA]</scope>
    <source>
        <strain evidence="2 3">NEAU-LLE</strain>
    </source>
</reference>
<sequence length="161" mass="17394">MTTFTAWKFETVEGAETATGILREAADEGLIKIEDYAVIEWTPGEDRPKVKYEHRDDWRATGWGALLGGLAGVLFFLPLIGAAAGAAIGLLVKKMDDAGISKEQLDRIGKEVVPGTSALFVVNTETDRDRLAERFHGVGATLIASNLVSVDEDTVRKAFEG</sequence>
<protein>
    <submittedName>
        <fullName evidence="2">DUF1269 domain-containing protein</fullName>
    </submittedName>
</protein>
<organism evidence="2 3">
    <name type="scientific">Microbacterium bovistercoris</name>
    <dbReference type="NCBI Taxonomy" id="2293570"/>
    <lineage>
        <taxon>Bacteria</taxon>
        <taxon>Bacillati</taxon>
        <taxon>Actinomycetota</taxon>
        <taxon>Actinomycetes</taxon>
        <taxon>Micrococcales</taxon>
        <taxon>Microbacteriaceae</taxon>
        <taxon>Microbacterium</taxon>
    </lineage>
</organism>
<dbReference type="AlphaFoldDB" id="A0A371NPB9"/>
<dbReference type="EMBL" id="QUAB01000048">
    <property type="protein sequence ID" value="REJ04041.1"/>
    <property type="molecule type" value="Genomic_DNA"/>
</dbReference>
<keyword evidence="1" id="KW-1133">Transmembrane helix</keyword>
<dbReference type="InterPro" id="IPR009200">
    <property type="entry name" value="DUF1269_membrane"/>
</dbReference>
<keyword evidence="1" id="KW-0812">Transmembrane</keyword>
<evidence type="ECO:0000256" key="1">
    <source>
        <dbReference type="SAM" id="Phobius"/>
    </source>
</evidence>
<dbReference type="OrthoDB" id="5244321at2"/>
<feature type="transmembrane region" description="Helical" evidence="1">
    <location>
        <begin position="65"/>
        <end position="92"/>
    </location>
</feature>
<dbReference type="Pfam" id="PF06897">
    <property type="entry name" value="DUF1269"/>
    <property type="match status" value="1"/>
</dbReference>
<comment type="caution">
    <text evidence="2">The sequence shown here is derived from an EMBL/GenBank/DDBJ whole genome shotgun (WGS) entry which is preliminary data.</text>
</comment>
<name>A0A371NPB9_9MICO</name>
<keyword evidence="1" id="KW-0472">Membrane</keyword>
<accession>A0A371NPB9</accession>
<dbReference type="RefSeq" id="WP_116243559.1">
    <property type="nucleotide sequence ID" value="NZ_QUAB01000048.1"/>
</dbReference>
<keyword evidence="3" id="KW-1185">Reference proteome</keyword>
<dbReference type="Proteomes" id="UP000262172">
    <property type="component" value="Unassembled WGS sequence"/>
</dbReference>
<gene>
    <name evidence="2" type="ORF">DY023_17185</name>
</gene>
<evidence type="ECO:0000313" key="3">
    <source>
        <dbReference type="Proteomes" id="UP000262172"/>
    </source>
</evidence>